<feature type="domain" description="CAAX prenyl protease 2/Lysostaphin resistance protein A-like" evidence="3">
    <location>
        <begin position="111"/>
        <end position="205"/>
    </location>
</feature>
<feature type="transmembrane region" description="Helical" evidence="2">
    <location>
        <begin position="36"/>
        <end position="54"/>
    </location>
</feature>
<evidence type="ECO:0000259" key="3">
    <source>
        <dbReference type="Pfam" id="PF02517"/>
    </source>
</evidence>
<accession>A0A064BZW6</accession>
<feature type="transmembrane region" description="Helical" evidence="2">
    <location>
        <begin position="113"/>
        <end position="130"/>
    </location>
</feature>
<evidence type="ECO:0000313" key="5">
    <source>
        <dbReference type="EMBL" id="TVX71152.1"/>
    </source>
</evidence>
<dbReference type="GO" id="GO:0080120">
    <property type="term" value="P:CAAX-box protein maturation"/>
    <property type="evidence" value="ECO:0007669"/>
    <property type="project" value="UniProtKB-ARBA"/>
</dbReference>
<reference evidence="4 6" key="1">
    <citation type="submission" date="2015-03" db="EMBL/GenBank/DDBJ databases">
        <authorList>
            <consortium name="Pathogen Informatics"/>
            <person name="Murphy D."/>
        </authorList>
    </citation>
    <scope>NUCLEOTIDE SEQUENCE [LARGE SCALE GENOMIC DNA]</scope>
    <source>
        <strain evidence="4 6">0310</strain>
    </source>
</reference>
<keyword evidence="5" id="KW-0378">Hydrolase</keyword>
<dbReference type="Proteomes" id="UP000045541">
    <property type="component" value="Unassembled WGS sequence"/>
</dbReference>
<evidence type="ECO:0000256" key="2">
    <source>
        <dbReference type="SAM" id="Phobius"/>
    </source>
</evidence>
<feature type="transmembrane region" description="Helical" evidence="2">
    <location>
        <begin position="7"/>
        <end position="24"/>
    </location>
</feature>
<dbReference type="AlphaFoldDB" id="A0A064BZW6"/>
<keyword evidence="2" id="KW-1133">Transmembrane helix</keyword>
<keyword evidence="4" id="KW-0645">Protease</keyword>
<evidence type="ECO:0000256" key="1">
    <source>
        <dbReference type="ARBA" id="ARBA00009067"/>
    </source>
</evidence>
<gene>
    <name evidence="5" type="ORF">AZJ28_03410</name>
    <name evidence="4" type="ORF">ERS096071_01891</name>
</gene>
<dbReference type="GO" id="GO:0006508">
    <property type="term" value="P:proteolysis"/>
    <property type="evidence" value="ECO:0007669"/>
    <property type="project" value="UniProtKB-KW"/>
</dbReference>
<keyword evidence="2" id="KW-0812">Transmembrane</keyword>
<organism evidence="4 6">
    <name type="scientific">Streptococcus pneumoniae</name>
    <dbReference type="NCBI Taxonomy" id="1313"/>
    <lineage>
        <taxon>Bacteria</taxon>
        <taxon>Bacillati</taxon>
        <taxon>Bacillota</taxon>
        <taxon>Bacilli</taxon>
        <taxon>Lactobacillales</taxon>
        <taxon>Streptococcaceae</taxon>
        <taxon>Streptococcus</taxon>
    </lineage>
</organism>
<keyword evidence="2" id="KW-0472">Membrane</keyword>
<dbReference type="PANTHER" id="PTHR36435:SF1">
    <property type="entry name" value="CAAX AMINO TERMINAL PROTEASE FAMILY PROTEIN"/>
    <property type="match status" value="1"/>
</dbReference>
<evidence type="ECO:0000313" key="6">
    <source>
        <dbReference type="Proteomes" id="UP000045541"/>
    </source>
</evidence>
<reference evidence="5 7" key="2">
    <citation type="submission" date="2019-07" db="EMBL/GenBank/DDBJ databases">
        <authorList>
            <person name="Mohale T."/>
        </authorList>
    </citation>
    <scope>NUCLEOTIDE SEQUENCE [LARGE SCALE GENOMIC DNA]</scope>
    <source>
        <strain evidence="5 7">NTPn 59</strain>
    </source>
</reference>
<dbReference type="InterPro" id="IPR052710">
    <property type="entry name" value="CAAX_protease"/>
</dbReference>
<evidence type="ECO:0000313" key="7">
    <source>
        <dbReference type="Proteomes" id="UP000315060"/>
    </source>
</evidence>
<feature type="transmembrane region" description="Helical" evidence="2">
    <location>
        <begin position="150"/>
        <end position="166"/>
    </location>
</feature>
<dbReference type="GO" id="GO:0004175">
    <property type="term" value="F:endopeptidase activity"/>
    <property type="evidence" value="ECO:0007669"/>
    <property type="project" value="UniProtKB-ARBA"/>
</dbReference>
<dbReference type="GO" id="GO:0008237">
    <property type="term" value="F:metallopeptidase activity"/>
    <property type="evidence" value="ECO:0007669"/>
    <property type="project" value="UniProtKB-KW"/>
</dbReference>
<dbReference type="InterPro" id="IPR003675">
    <property type="entry name" value="Rce1/LyrA-like_dom"/>
</dbReference>
<feature type="transmembrane region" description="Helical" evidence="2">
    <location>
        <begin position="172"/>
        <end position="187"/>
    </location>
</feature>
<keyword evidence="5" id="KW-0482">Metalloprotease</keyword>
<dbReference type="EMBL" id="CMWB01000045">
    <property type="protein sequence ID" value="CKJ29424.1"/>
    <property type="molecule type" value="Genomic_DNA"/>
</dbReference>
<dbReference type="Proteomes" id="UP000315060">
    <property type="component" value="Unassembled WGS sequence"/>
</dbReference>
<evidence type="ECO:0000313" key="4">
    <source>
        <dbReference type="EMBL" id="CKJ29424.1"/>
    </source>
</evidence>
<dbReference type="EMBL" id="VMYC01000054">
    <property type="protein sequence ID" value="TVX71152.1"/>
    <property type="molecule type" value="Genomic_DNA"/>
</dbReference>
<feature type="transmembrane region" description="Helical" evidence="2">
    <location>
        <begin position="75"/>
        <end position="93"/>
    </location>
</feature>
<comment type="caution">
    <text evidence="4">The sequence shown here is derived from an EMBL/GenBank/DDBJ whole genome shotgun (WGS) entry which is preliminary data.</text>
</comment>
<sequence>MKLLKNLGWFLLALLSFFFIYGFIQGLATSSLALGASPYAVTLLYVALAGVYVYGIYKWYQKAPVHIEKIGFNRFIWLPALIWFLSLVVQFFLPDDPSVNQQIATDLTLSQPLFSFFAVVIFAPLTEEIVFRGMLARYLFPKQDNSKRTLIFLLVSSLLFALIHFPGDVQQFFVYFSLGFSLGLAYVSRKGLVYSISLHALNNLVGFLMILML</sequence>
<feature type="transmembrane region" description="Helical" evidence="2">
    <location>
        <begin position="192"/>
        <end position="212"/>
    </location>
</feature>
<dbReference type="Pfam" id="PF02517">
    <property type="entry name" value="Rce1-like"/>
    <property type="match status" value="1"/>
</dbReference>
<comment type="similarity">
    <text evidence="1">Belongs to the UPF0177 family.</text>
</comment>
<dbReference type="PANTHER" id="PTHR36435">
    <property type="entry name" value="SLR1288 PROTEIN"/>
    <property type="match status" value="1"/>
</dbReference>
<proteinExistence type="inferred from homology"/>
<protein>
    <submittedName>
        <fullName evidence="5">CPBP family intramembrane metalloprotease</fullName>
    </submittedName>
    <submittedName>
        <fullName evidence="4">Caax amino protease family protein</fullName>
    </submittedName>
</protein>
<name>A0A064BZW6_STREE</name>